<evidence type="ECO:0000256" key="1">
    <source>
        <dbReference type="SAM" id="MobiDB-lite"/>
    </source>
</evidence>
<comment type="caution">
    <text evidence="2">The sequence shown here is derived from an EMBL/GenBank/DDBJ whole genome shotgun (WGS) entry which is preliminary data.</text>
</comment>
<name>A0ABR2G867_9ROSI</name>
<feature type="compositionally biased region" description="Acidic residues" evidence="1">
    <location>
        <begin position="31"/>
        <end position="51"/>
    </location>
</feature>
<feature type="region of interest" description="Disordered" evidence="1">
    <location>
        <begin position="66"/>
        <end position="136"/>
    </location>
</feature>
<reference evidence="2 3" key="1">
    <citation type="journal article" date="2024" name="G3 (Bethesda)">
        <title>Genome assembly of Hibiscus sabdariffa L. provides insights into metabolisms of medicinal natural products.</title>
        <authorList>
            <person name="Kim T."/>
        </authorList>
    </citation>
    <scope>NUCLEOTIDE SEQUENCE [LARGE SCALE GENOMIC DNA]</scope>
    <source>
        <strain evidence="2">TK-2024</strain>
        <tissue evidence="2">Old leaves</tissue>
    </source>
</reference>
<organism evidence="2 3">
    <name type="scientific">Hibiscus sabdariffa</name>
    <name type="common">roselle</name>
    <dbReference type="NCBI Taxonomy" id="183260"/>
    <lineage>
        <taxon>Eukaryota</taxon>
        <taxon>Viridiplantae</taxon>
        <taxon>Streptophyta</taxon>
        <taxon>Embryophyta</taxon>
        <taxon>Tracheophyta</taxon>
        <taxon>Spermatophyta</taxon>
        <taxon>Magnoliopsida</taxon>
        <taxon>eudicotyledons</taxon>
        <taxon>Gunneridae</taxon>
        <taxon>Pentapetalae</taxon>
        <taxon>rosids</taxon>
        <taxon>malvids</taxon>
        <taxon>Malvales</taxon>
        <taxon>Malvaceae</taxon>
        <taxon>Malvoideae</taxon>
        <taxon>Hibiscus</taxon>
    </lineage>
</organism>
<dbReference type="Proteomes" id="UP001472677">
    <property type="component" value="Unassembled WGS sequence"/>
</dbReference>
<feature type="region of interest" description="Disordered" evidence="1">
    <location>
        <begin position="1"/>
        <end position="51"/>
    </location>
</feature>
<evidence type="ECO:0000313" key="3">
    <source>
        <dbReference type="Proteomes" id="UP001472677"/>
    </source>
</evidence>
<feature type="compositionally biased region" description="Polar residues" evidence="1">
    <location>
        <begin position="87"/>
        <end position="127"/>
    </location>
</feature>
<protein>
    <submittedName>
        <fullName evidence="2">Uncharacterized protein</fullName>
    </submittedName>
</protein>
<proteinExistence type="predicted"/>
<gene>
    <name evidence="2" type="ORF">V6N12_065216</name>
</gene>
<sequence>MMVFFRGDECVRNDGSGSDDEESEYIASDNQDSDSDSPLEDSDNDLADGDDELCNVHVAVGRAILGFSAGTRNDNEENESETERSQDTQGSINTVRWMPQSQNTQLGSQHTQGSIKTSQHQAQTQEDPASKRLRWR</sequence>
<accession>A0ABR2G867</accession>
<feature type="compositionally biased region" description="Basic and acidic residues" evidence="1">
    <location>
        <begin position="1"/>
        <end position="12"/>
    </location>
</feature>
<evidence type="ECO:0000313" key="2">
    <source>
        <dbReference type="EMBL" id="KAK8596736.1"/>
    </source>
</evidence>
<keyword evidence="3" id="KW-1185">Reference proteome</keyword>
<dbReference type="EMBL" id="JBBPBM010000002">
    <property type="protein sequence ID" value="KAK8596736.1"/>
    <property type="molecule type" value="Genomic_DNA"/>
</dbReference>